<proteinExistence type="predicted"/>
<comment type="caution">
    <text evidence="2">The sequence shown here is derived from an EMBL/GenBank/DDBJ whole genome shotgun (WGS) entry which is preliminary data.</text>
</comment>
<dbReference type="GO" id="GO:0051920">
    <property type="term" value="F:peroxiredoxin activity"/>
    <property type="evidence" value="ECO:0007669"/>
    <property type="project" value="InterPro"/>
</dbReference>
<dbReference type="Pfam" id="PF02627">
    <property type="entry name" value="CMD"/>
    <property type="match status" value="1"/>
</dbReference>
<evidence type="ECO:0000259" key="1">
    <source>
        <dbReference type="Pfam" id="PF02627"/>
    </source>
</evidence>
<evidence type="ECO:0000313" key="3">
    <source>
        <dbReference type="Proteomes" id="UP000263094"/>
    </source>
</evidence>
<dbReference type="GO" id="GO:0003677">
    <property type="term" value="F:DNA binding"/>
    <property type="evidence" value="ECO:0007669"/>
    <property type="project" value="UniProtKB-KW"/>
</dbReference>
<gene>
    <name evidence="2" type="ORF">DY218_11455</name>
</gene>
<keyword evidence="3" id="KW-1185">Reference proteome</keyword>
<dbReference type="InterPro" id="IPR003779">
    <property type="entry name" value="CMD-like"/>
</dbReference>
<dbReference type="Proteomes" id="UP000263094">
    <property type="component" value="Unassembled WGS sequence"/>
</dbReference>
<sequence>MSGSFRFTAPTPPKHATGRSAEVYRQLADDFGTDRAATFTVLSASPELLASAWALVRESLLAGPGTRTGREVAALGVSLANRCRFCIDAHTMFLHATGDADLGETIAAGGVPGDPEYARLLAWAKASRAPAAAGRTELPFPADQSPGYVGTALAFHFINRIASALLTESVLPCDLQRLRAVRSAAGRSFRRAVRAELAPGESLVLLPEGERAVPQWAGDSPVGPAYAALRSVALMGAAFLDEDEQARAREMLSAWDGAHPPAYWPELPGRDRPALRLVLLAAIAPYRIEQEDVDAWRTPQHTDHCLVHLVAYGACLAVERAEAALTATTARMHTVRPTAAQEAQ</sequence>
<dbReference type="InterPro" id="IPR004675">
    <property type="entry name" value="AhpD_core"/>
</dbReference>
<dbReference type="OrthoDB" id="3342615at2"/>
<keyword evidence="2" id="KW-0238">DNA-binding</keyword>
<evidence type="ECO:0000313" key="2">
    <source>
        <dbReference type="EMBL" id="RFU86529.1"/>
    </source>
</evidence>
<name>A0A372M6R2_9ACTN</name>
<dbReference type="Gene3D" id="1.20.1290.10">
    <property type="entry name" value="AhpD-like"/>
    <property type="match status" value="1"/>
</dbReference>
<organism evidence="2 3">
    <name type="scientific">Streptomyces triticagri</name>
    <dbReference type="NCBI Taxonomy" id="2293568"/>
    <lineage>
        <taxon>Bacteria</taxon>
        <taxon>Bacillati</taxon>
        <taxon>Actinomycetota</taxon>
        <taxon>Actinomycetes</taxon>
        <taxon>Kitasatosporales</taxon>
        <taxon>Streptomycetaceae</taxon>
        <taxon>Streptomyces</taxon>
    </lineage>
</organism>
<dbReference type="SUPFAM" id="SSF69118">
    <property type="entry name" value="AhpD-like"/>
    <property type="match status" value="1"/>
</dbReference>
<dbReference type="RefSeq" id="WP_128555846.1">
    <property type="nucleotide sequence ID" value="NZ_QUAK01000064.1"/>
</dbReference>
<dbReference type="InterPro" id="IPR029032">
    <property type="entry name" value="AhpD-like"/>
</dbReference>
<protein>
    <submittedName>
        <fullName evidence="2">DNA-binding protein</fullName>
    </submittedName>
</protein>
<reference evidence="2 3" key="1">
    <citation type="submission" date="2018-08" db="EMBL/GenBank/DDBJ databases">
        <title>Isolation, diversity and antifungal activity of Actinobacteria from wheat.</title>
        <authorList>
            <person name="Han C."/>
        </authorList>
    </citation>
    <scope>NUCLEOTIDE SEQUENCE [LARGE SCALE GENOMIC DNA]</scope>
    <source>
        <strain evidence="2 3">NEAU-YY421</strain>
    </source>
</reference>
<dbReference type="NCBIfam" id="TIGR00778">
    <property type="entry name" value="ahpD_dom"/>
    <property type="match status" value="1"/>
</dbReference>
<feature type="domain" description="Carboxymuconolactone decarboxylase-like" evidence="1">
    <location>
        <begin position="49"/>
        <end position="125"/>
    </location>
</feature>
<dbReference type="AlphaFoldDB" id="A0A372M6R2"/>
<dbReference type="EMBL" id="QUAK01000064">
    <property type="protein sequence ID" value="RFU86529.1"/>
    <property type="molecule type" value="Genomic_DNA"/>
</dbReference>
<accession>A0A372M6R2</accession>